<dbReference type="Proteomes" id="UP001165121">
    <property type="component" value="Unassembled WGS sequence"/>
</dbReference>
<evidence type="ECO:0000313" key="2">
    <source>
        <dbReference type="EMBL" id="GMF50481.1"/>
    </source>
</evidence>
<sequence>MGRTKRKGTREGIEEALLQNARVNATPAEPEEAAVKRKRQQRRSNKKRNLIKELNELSVTGTESGLLPAVTVLQAQPILPAQPTVEQERKQEEDDPDDHQFAAAYAEGQRQAAIETEPQVAHPASAD</sequence>
<feature type="region of interest" description="Disordered" evidence="1">
    <location>
        <begin position="107"/>
        <end position="127"/>
    </location>
</feature>
<evidence type="ECO:0000313" key="3">
    <source>
        <dbReference type="Proteomes" id="UP001165121"/>
    </source>
</evidence>
<keyword evidence="3" id="KW-1185">Reference proteome</keyword>
<reference evidence="2" key="1">
    <citation type="submission" date="2023-04" db="EMBL/GenBank/DDBJ databases">
        <title>Phytophthora fragariaefolia NBRC 109709.</title>
        <authorList>
            <person name="Ichikawa N."/>
            <person name="Sato H."/>
            <person name="Tonouchi N."/>
        </authorList>
    </citation>
    <scope>NUCLEOTIDE SEQUENCE</scope>
    <source>
        <strain evidence="2">NBRC 109709</strain>
    </source>
</reference>
<protein>
    <submittedName>
        <fullName evidence="2">Unnamed protein product</fullName>
    </submittedName>
</protein>
<proteinExistence type="predicted"/>
<feature type="region of interest" description="Disordered" evidence="1">
    <location>
        <begin position="1"/>
        <end position="49"/>
    </location>
</feature>
<dbReference type="AlphaFoldDB" id="A0A9W6Y1P8"/>
<comment type="caution">
    <text evidence="2">The sequence shown here is derived from an EMBL/GenBank/DDBJ whole genome shotgun (WGS) entry which is preliminary data.</text>
</comment>
<accession>A0A9W6Y1P8</accession>
<dbReference type="EMBL" id="BSXT01002703">
    <property type="protein sequence ID" value="GMF50481.1"/>
    <property type="molecule type" value="Genomic_DNA"/>
</dbReference>
<evidence type="ECO:0000256" key="1">
    <source>
        <dbReference type="SAM" id="MobiDB-lite"/>
    </source>
</evidence>
<name>A0A9W6Y1P8_9STRA</name>
<organism evidence="2 3">
    <name type="scientific">Phytophthora fragariaefolia</name>
    <dbReference type="NCBI Taxonomy" id="1490495"/>
    <lineage>
        <taxon>Eukaryota</taxon>
        <taxon>Sar</taxon>
        <taxon>Stramenopiles</taxon>
        <taxon>Oomycota</taxon>
        <taxon>Peronosporomycetes</taxon>
        <taxon>Peronosporales</taxon>
        <taxon>Peronosporaceae</taxon>
        <taxon>Phytophthora</taxon>
    </lineage>
</organism>
<feature type="region of interest" description="Disordered" evidence="1">
    <location>
        <begin position="80"/>
        <end position="99"/>
    </location>
</feature>
<gene>
    <name evidence="2" type="ORF">Pfra01_002016500</name>
</gene>
<feature type="compositionally biased region" description="Basic residues" evidence="1">
    <location>
        <begin position="36"/>
        <end position="49"/>
    </location>
</feature>